<name>A0A419DG69_9BACT</name>
<evidence type="ECO:0000313" key="3">
    <source>
        <dbReference type="Proteomes" id="UP000285655"/>
    </source>
</evidence>
<accession>A0A419DG69</accession>
<comment type="caution">
    <text evidence="2">The sequence shown here is derived from an EMBL/GenBank/DDBJ whole genome shotgun (WGS) entry which is preliminary data.</text>
</comment>
<gene>
    <name evidence="2" type="ORF">C4544_01075</name>
</gene>
<evidence type="ECO:0000313" key="2">
    <source>
        <dbReference type="EMBL" id="RJO62075.1"/>
    </source>
</evidence>
<organism evidence="2 3">
    <name type="scientific">candidate division WS5 bacterium</name>
    <dbReference type="NCBI Taxonomy" id="2093353"/>
    <lineage>
        <taxon>Bacteria</taxon>
        <taxon>candidate division WS5</taxon>
    </lineage>
</organism>
<evidence type="ECO:0000256" key="1">
    <source>
        <dbReference type="ARBA" id="ARBA00009981"/>
    </source>
</evidence>
<protein>
    <submittedName>
        <fullName evidence="2">Type II toxin-antitoxin system Phd/YefM family antitoxin</fullName>
    </submittedName>
</protein>
<dbReference type="EMBL" id="QZJW01000005">
    <property type="protein sequence ID" value="RJO62075.1"/>
    <property type="molecule type" value="Genomic_DNA"/>
</dbReference>
<sequence length="72" mass="8190">MREKFITTNELANDASKILKNLKKGEGVVVLRYSDPVGVLISWEDYKKIENLESDFVKECKVCLGTIKKGKK</sequence>
<comment type="similarity">
    <text evidence="1">Belongs to the phD/YefM antitoxin family.</text>
</comment>
<dbReference type="SUPFAM" id="SSF143120">
    <property type="entry name" value="YefM-like"/>
    <property type="match status" value="1"/>
</dbReference>
<dbReference type="NCBIfam" id="TIGR01552">
    <property type="entry name" value="phd_fam"/>
    <property type="match status" value="1"/>
</dbReference>
<dbReference type="InterPro" id="IPR036165">
    <property type="entry name" value="YefM-like_sf"/>
</dbReference>
<proteinExistence type="inferred from homology"/>
<dbReference type="AlphaFoldDB" id="A0A419DG69"/>
<dbReference type="Proteomes" id="UP000285655">
    <property type="component" value="Unassembled WGS sequence"/>
</dbReference>
<reference evidence="2 3" key="1">
    <citation type="journal article" date="2017" name="ISME J.">
        <title>Energy and carbon metabolisms in a deep terrestrial subsurface fluid microbial community.</title>
        <authorList>
            <person name="Momper L."/>
            <person name="Jungbluth S.P."/>
            <person name="Lee M.D."/>
            <person name="Amend J.P."/>
        </authorList>
    </citation>
    <scope>NUCLEOTIDE SEQUENCE [LARGE SCALE GENOMIC DNA]</scope>
    <source>
        <strain evidence="2">SURF_29</strain>
    </source>
</reference>